<dbReference type="Proteomes" id="UP001230654">
    <property type="component" value="Unassembled WGS sequence"/>
</dbReference>
<evidence type="ECO:0000256" key="1">
    <source>
        <dbReference type="SAM" id="MobiDB-lite"/>
    </source>
</evidence>
<protein>
    <submittedName>
        <fullName evidence="2">Uncharacterized protein</fullName>
    </submittedName>
</protein>
<feature type="compositionally biased region" description="Basic and acidic residues" evidence="1">
    <location>
        <begin position="103"/>
        <end position="112"/>
    </location>
</feature>
<gene>
    <name evidence="2" type="ORF">QF030_003691</name>
</gene>
<feature type="compositionally biased region" description="Basic and acidic residues" evidence="1">
    <location>
        <begin position="124"/>
        <end position="134"/>
    </location>
</feature>
<keyword evidence="3" id="KW-1185">Reference proteome</keyword>
<feature type="compositionally biased region" description="Basic and acidic residues" evidence="1">
    <location>
        <begin position="19"/>
        <end position="33"/>
    </location>
</feature>
<comment type="caution">
    <text evidence="2">The sequence shown here is derived from an EMBL/GenBank/DDBJ whole genome shotgun (WGS) entry which is preliminary data.</text>
</comment>
<feature type="compositionally biased region" description="Basic and acidic residues" evidence="1">
    <location>
        <begin position="56"/>
        <end position="72"/>
    </location>
</feature>
<feature type="region of interest" description="Disordered" evidence="1">
    <location>
        <begin position="1"/>
        <end position="182"/>
    </location>
</feature>
<evidence type="ECO:0000313" key="3">
    <source>
        <dbReference type="Proteomes" id="UP001230654"/>
    </source>
</evidence>
<name>A0ABU0NS02_STRRH</name>
<feature type="compositionally biased region" description="Pro residues" evidence="1">
    <location>
        <begin position="144"/>
        <end position="154"/>
    </location>
</feature>
<reference evidence="2 3" key="1">
    <citation type="submission" date="2023-07" db="EMBL/GenBank/DDBJ databases">
        <title>Comparative genomics of wheat-associated soil bacteria to identify genetic determinants of phenazine resistance.</title>
        <authorList>
            <person name="Mouncey N."/>
        </authorList>
    </citation>
    <scope>NUCLEOTIDE SEQUENCE [LARGE SCALE GENOMIC DNA]</scope>
    <source>
        <strain evidence="2 3">B2I6</strain>
    </source>
</reference>
<organism evidence="2 3">
    <name type="scientific">Streptomyces rishiriensis</name>
    <dbReference type="NCBI Taxonomy" id="68264"/>
    <lineage>
        <taxon>Bacteria</taxon>
        <taxon>Bacillati</taxon>
        <taxon>Actinomycetota</taxon>
        <taxon>Actinomycetes</taxon>
        <taxon>Kitasatosporales</taxon>
        <taxon>Streptomycetaceae</taxon>
        <taxon>Streptomyces</taxon>
    </lineage>
</organism>
<feature type="compositionally biased region" description="Basic and acidic residues" evidence="1">
    <location>
        <begin position="1"/>
        <end position="10"/>
    </location>
</feature>
<accession>A0ABU0NS02</accession>
<feature type="compositionally biased region" description="Basic residues" evidence="1">
    <location>
        <begin position="216"/>
        <end position="225"/>
    </location>
</feature>
<sequence>MAEACRDRPPGARPTWSGHGERRPARPLRDPAHRARPAAPGRPGSQVHPALAAHRGHPERPARRAHQEHPEPQARPAPAARRGHRAAAARPVPSGPGRPASSRHGEHRREACPRAGWARRARSAHQEHQEHREAAALPLDQPGQPDPGTPPGPGPTRAAWAHSHPPGFRAHPGRRAEAEACSPVAHPAFPARSAEAAAAPLPHGYGAAAAPPCWSRRPRCHRRSARGTARAYPDRPEAAERPHPADTRRRTRRAEAA</sequence>
<evidence type="ECO:0000313" key="2">
    <source>
        <dbReference type="EMBL" id="MDQ0581513.1"/>
    </source>
</evidence>
<dbReference type="EMBL" id="JAUSWV010000002">
    <property type="protein sequence ID" value="MDQ0581513.1"/>
    <property type="molecule type" value="Genomic_DNA"/>
</dbReference>
<feature type="compositionally biased region" description="Basic and acidic residues" evidence="1">
    <location>
        <begin position="232"/>
        <end position="257"/>
    </location>
</feature>
<feature type="region of interest" description="Disordered" evidence="1">
    <location>
        <begin position="203"/>
        <end position="257"/>
    </location>
</feature>
<proteinExistence type="predicted"/>